<dbReference type="InterPro" id="IPR000212">
    <property type="entry name" value="DNA_helicase_UvrD/REP"/>
</dbReference>
<gene>
    <name evidence="17" type="primary">addA</name>
    <name evidence="17" type="ORF">LKD22_06545</name>
</gene>
<evidence type="ECO:0000256" key="7">
    <source>
        <dbReference type="ARBA" id="ARBA00022840"/>
    </source>
</evidence>
<evidence type="ECO:0000256" key="6">
    <source>
        <dbReference type="ARBA" id="ARBA00022839"/>
    </source>
</evidence>
<dbReference type="Proteomes" id="UP001298753">
    <property type="component" value="Unassembled WGS sequence"/>
</dbReference>
<dbReference type="PROSITE" id="PS51198">
    <property type="entry name" value="UVRD_HELICASE_ATP_BIND"/>
    <property type="match status" value="1"/>
</dbReference>
<feature type="binding site" evidence="14">
    <location>
        <begin position="23"/>
        <end position="30"/>
    </location>
    <ligand>
        <name>ATP</name>
        <dbReference type="ChEBI" id="CHEBI:30616"/>
    </ligand>
</feature>
<dbReference type="PANTHER" id="PTHR11070">
    <property type="entry name" value="UVRD / RECB / PCRA DNA HELICASE FAMILY MEMBER"/>
    <property type="match status" value="1"/>
</dbReference>
<dbReference type="NCBIfam" id="TIGR02785">
    <property type="entry name" value="addA_Gpos"/>
    <property type="match status" value="1"/>
</dbReference>
<evidence type="ECO:0000256" key="11">
    <source>
        <dbReference type="ARBA" id="ARBA00034617"/>
    </source>
</evidence>
<dbReference type="AlphaFoldDB" id="A0AAW4VV39"/>
<dbReference type="GO" id="GO:0005524">
    <property type="term" value="F:ATP binding"/>
    <property type="evidence" value="ECO:0007669"/>
    <property type="project" value="UniProtKB-UniRule"/>
</dbReference>
<evidence type="ECO:0000256" key="9">
    <source>
        <dbReference type="ARBA" id="ARBA00023204"/>
    </source>
</evidence>
<dbReference type="Pfam" id="PF12705">
    <property type="entry name" value="PDDEXK_1"/>
    <property type="match status" value="1"/>
</dbReference>
<keyword evidence="2 14" id="KW-0547">Nucleotide-binding</keyword>
<dbReference type="SUPFAM" id="SSF52540">
    <property type="entry name" value="P-loop containing nucleoside triphosphate hydrolases"/>
    <property type="match status" value="1"/>
</dbReference>
<evidence type="ECO:0000256" key="12">
    <source>
        <dbReference type="ARBA" id="ARBA00034808"/>
    </source>
</evidence>
<dbReference type="CDD" id="cd17932">
    <property type="entry name" value="DEXQc_UvrD"/>
    <property type="match status" value="1"/>
</dbReference>
<dbReference type="SUPFAM" id="SSF52980">
    <property type="entry name" value="Restriction endonuclease-like"/>
    <property type="match status" value="1"/>
</dbReference>
<reference evidence="17 18" key="1">
    <citation type="submission" date="2021-10" db="EMBL/GenBank/DDBJ databases">
        <title>Anaerobic single-cell dispensing facilitates the cultivation of human gut bacteria.</title>
        <authorList>
            <person name="Afrizal A."/>
        </authorList>
    </citation>
    <scope>NUCLEOTIDE SEQUENCE [LARGE SCALE GENOMIC DNA]</scope>
    <source>
        <strain evidence="17 18">CLA-AA-H270</strain>
    </source>
</reference>
<evidence type="ECO:0000313" key="17">
    <source>
        <dbReference type="EMBL" id="MCC2176784.1"/>
    </source>
</evidence>
<dbReference type="GO" id="GO:0004527">
    <property type="term" value="F:exonuclease activity"/>
    <property type="evidence" value="ECO:0007669"/>
    <property type="project" value="UniProtKB-KW"/>
</dbReference>
<feature type="domain" description="UvrD-like helicase C-terminal" evidence="16">
    <location>
        <begin position="495"/>
        <end position="777"/>
    </location>
</feature>
<dbReference type="InterPro" id="IPR011335">
    <property type="entry name" value="Restrct_endonuc-II-like"/>
</dbReference>
<keyword evidence="1" id="KW-0540">Nuclease</keyword>
<evidence type="ECO:0000256" key="10">
    <source>
        <dbReference type="ARBA" id="ARBA00023235"/>
    </source>
</evidence>
<dbReference type="Gene3D" id="3.90.320.10">
    <property type="match status" value="1"/>
</dbReference>
<dbReference type="InterPro" id="IPR014152">
    <property type="entry name" value="AddA"/>
</dbReference>
<evidence type="ECO:0000259" key="16">
    <source>
        <dbReference type="PROSITE" id="PS51217"/>
    </source>
</evidence>
<keyword evidence="5 14" id="KW-0347">Helicase</keyword>
<comment type="catalytic activity">
    <reaction evidence="11">
        <text>Couples ATP hydrolysis with the unwinding of duplex DNA by translocating in the 3'-5' direction.</text>
        <dbReference type="EC" id="5.6.2.4"/>
    </reaction>
</comment>
<dbReference type="InterPro" id="IPR014016">
    <property type="entry name" value="UvrD-like_ATP-bd"/>
</dbReference>
<dbReference type="RefSeq" id="WP_227600607.1">
    <property type="nucleotide sequence ID" value="NZ_JAJEPX010000015.1"/>
</dbReference>
<dbReference type="InterPro" id="IPR011604">
    <property type="entry name" value="PDDEXK-like_dom_sf"/>
</dbReference>
<keyword evidence="10" id="KW-0413">Isomerase</keyword>
<evidence type="ECO:0000256" key="14">
    <source>
        <dbReference type="PROSITE-ProRule" id="PRU00560"/>
    </source>
</evidence>
<dbReference type="GO" id="GO:0005829">
    <property type="term" value="C:cytosol"/>
    <property type="evidence" value="ECO:0007669"/>
    <property type="project" value="TreeGrafter"/>
</dbReference>
<dbReference type="GO" id="GO:0000725">
    <property type="term" value="P:recombinational repair"/>
    <property type="evidence" value="ECO:0007669"/>
    <property type="project" value="TreeGrafter"/>
</dbReference>
<dbReference type="InterPro" id="IPR014017">
    <property type="entry name" value="DNA_helicase_UvrD-like_C"/>
</dbReference>
<dbReference type="GO" id="GO:0043138">
    <property type="term" value="F:3'-5' DNA helicase activity"/>
    <property type="evidence" value="ECO:0007669"/>
    <property type="project" value="UniProtKB-EC"/>
</dbReference>
<name>A0AAW4VV39_9FIRM</name>
<sequence>MPKWTPDQQTAIDDRGGALLVSAAAGSGKTAVLTERVLRRLTDENDPVDIDRLLLVTFTNAAAAEMRERIGAALGAAVAANPRDTRLRRQLFLVHRAKITTVHALCLSLAREQAAVLGIAPDFRLMDENEGKLLRAEVLEEVLDTAYEQADEKFFALCDLLTAGRDDKKLGEVILGTYEKIQAHPDPRAFLEDVRAGLYTRGMDTPHGCVLREQARSAAQHGAAFLHMAVDELTGIDELADNYLPALTSDLNQAERLLDALYNGSWDDCVKAARSISFDRLRAARKFEDKAFLEQIKAMREEWKSVANNIREKWLTVTAEEAEHDRGLTAPALFALIDMVNAFDDAFTAAKRARNAADFNDLEHFAVRLLYTDGKPSALAKTMSEQFTEIAVDEYQDTNAVQDAIFRALSRDETNLFMVGDVKQSIYGFRLADPSIFLEKYRSFGEAADAADGQPRRVVLGQNFRSRAAVLDACNYLFAAVMGETVGDLAYTDKEALHLGADYYPEAGNARYKTEVLLVDADGLGEDDDAPDKTELEARLAAKRIRALLDEGFPVTDKQTGRLRPVTPGDIVILLRSPRSKAPTYIAELERIGVTASAEQRGGLLETAEVGTMVSLLSVIDNPRQDVDLIGVMRSPLFGFTEQELADIRLVDRKISYYDALLQSRTDFPKVETFLQRLDFLRTFACDQPVYRLLWEIYDQTGALGLYGALPNGAQRQSNLLTFFERARSFEGQGFRGLFDFVRLLRGMLEQGEDFQTVGAEATGGAVRILSIHKSKGLEFPVVIVADCAKQFNDSDLKEPVLVHQNLGFGSKCRDRDRGVQYDTAERIAVSVQMRREMISEELRVLYVAMTRAKEKLILTAATGSLRNSLKKWSLLASLDELPQYAMGAARTPLAWILTPLLRHPCARAFREEYAPEVPEHGTDNDAFTLKVYYPSDLQPQETEILRFEDRETGDCTVQPHFDYPHAYLADLPSKLTATGVGRGYRADEAAEQTSPPRKEVQLRAPLFEQGEKKLTPAEIGTAHHLFMQFCDFDAACAPNGVENELNRLAEKKILSTEQAHAVDKRKIERFFASDLYKTFMAENKVRREFKFSVLVPAQAYFPVAADAPEENVLLQGVIDCLIETRDGFVILDFKTDRIKKGGAVERAEQYRPQLAAYARAVHEIYGRPVRACVLYFFHTGDTEWVSLDED</sequence>
<organism evidence="17 18">
    <name type="scientific">Agathobaculum butyriciproducens</name>
    <dbReference type="NCBI Taxonomy" id="1628085"/>
    <lineage>
        <taxon>Bacteria</taxon>
        <taxon>Bacillati</taxon>
        <taxon>Bacillota</taxon>
        <taxon>Clostridia</taxon>
        <taxon>Eubacteriales</taxon>
        <taxon>Butyricicoccaceae</taxon>
        <taxon>Agathobaculum</taxon>
    </lineage>
</organism>
<keyword evidence="9" id="KW-0234">DNA repair</keyword>
<keyword evidence="6" id="KW-0269">Exonuclease</keyword>
<evidence type="ECO:0000256" key="5">
    <source>
        <dbReference type="ARBA" id="ARBA00022806"/>
    </source>
</evidence>
<keyword evidence="8" id="KW-0238">DNA-binding</keyword>
<comment type="catalytic activity">
    <reaction evidence="13">
        <text>ATP + H2O = ADP + phosphate + H(+)</text>
        <dbReference type="Rhea" id="RHEA:13065"/>
        <dbReference type="ChEBI" id="CHEBI:15377"/>
        <dbReference type="ChEBI" id="CHEBI:15378"/>
        <dbReference type="ChEBI" id="CHEBI:30616"/>
        <dbReference type="ChEBI" id="CHEBI:43474"/>
        <dbReference type="ChEBI" id="CHEBI:456216"/>
        <dbReference type="EC" id="5.6.2.4"/>
    </reaction>
</comment>
<keyword evidence="18" id="KW-1185">Reference proteome</keyword>
<dbReference type="Pfam" id="PF00580">
    <property type="entry name" value="UvrD-helicase"/>
    <property type="match status" value="1"/>
</dbReference>
<dbReference type="GO" id="GO:0003677">
    <property type="term" value="F:DNA binding"/>
    <property type="evidence" value="ECO:0007669"/>
    <property type="project" value="UniProtKB-KW"/>
</dbReference>
<evidence type="ECO:0000256" key="1">
    <source>
        <dbReference type="ARBA" id="ARBA00022722"/>
    </source>
</evidence>
<dbReference type="PROSITE" id="PS51217">
    <property type="entry name" value="UVRD_HELICASE_CTER"/>
    <property type="match status" value="1"/>
</dbReference>
<dbReference type="GO" id="GO:0033202">
    <property type="term" value="C:DNA helicase complex"/>
    <property type="evidence" value="ECO:0007669"/>
    <property type="project" value="TreeGrafter"/>
</dbReference>
<comment type="caution">
    <text evidence="17">The sequence shown here is derived from an EMBL/GenBank/DDBJ whole genome shotgun (WGS) entry which is preliminary data.</text>
</comment>
<dbReference type="EMBL" id="JAJEPX010000015">
    <property type="protein sequence ID" value="MCC2176784.1"/>
    <property type="molecule type" value="Genomic_DNA"/>
</dbReference>
<feature type="domain" description="UvrD-like helicase ATP-binding" evidence="15">
    <location>
        <begin position="2"/>
        <end position="467"/>
    </location>
</feature>
<dbReference type="PANTHER" id="PTHR11070:SF48">
    <property type="entry name" value="ATP-DEPENDENT HELICASE_NUCLEASE SUBUNIT A"/>
    <property type="match status" value="1"/>
</dbReference>
<proteinExistence type="predicted"/>
<keyword evidence="4 14" id="KW-0378">Hydrolase</keyword>
<evidence type="ECO:0000259" key="15">
    <source>
        <dbReference type="PROSITE" id="PS51198"/>
    </source>
</evidence>
<dbReference type="Pfam" id="PF13361">
    <property type="entry name" value="UvrD_C"/>
    <property type="match status" value="1"/>
</dbReference>
<dbReference type="GO" id="GO:0006302">
    <property type="term" value="P:double-strand break repair"/>
    <property type="evidence" value="ECO:0007669"/>
    <property type="project" value="InterPro"/>
</dbReference>
<dbReference type="EC" id="5.6.2.4" evidence="12"/>
<evidence type="ECO:0000256" key="2">
    <source>
        <dbReference type="ARBA" id="ARBA00022741"/>
    </source>
</evidence>
<keyword evidence="7 14" id="KW-0067">ATP-binding</keyword>
<evidence type="ECO:0000256" key="8">
    <source>
        <dbReference type="ARBA" id="ARBA00023125"/>
    </source>
</evidence>
<dbReference type="GeneID" id="98659637"/>
<evidence type="ECO:0000256" key="13">
    <source>
        <dbReference type="ARBA" id="ARBA00048988"/>
    </source>
</evidence>
<protein>
    <recommendedName>
        <fullName evidence="12">DNA 3'-5' helicase</fullName>
        <ecNumber evidence="12">5.6.2.4</ecNumber>
    </recommendedName>
</protein>
<dbReference type="InterPro" id="IPR038726">
    <property type="entry name" value="PDDEXK_AddAB-type"/>
</dbReference>
<evidence type="ECO:0000256" key="4">
    <source>
        <dbReference type="ARBA" id="ARBA00022801"/>
    </source>
</evidence>
<keyword evidence="3" id="KW-0227">DNA damage</keyword>
<dbReference type="InterPro" id="IPR027417">
    <property type="entry name" value="P-loop_NTPase"/>
</dbReference>
<evidence type="ECO:0000256" key="3">
    <source>
        <dbReference type="ARBA" id="ARBA00022763"/>
    </source>
</evidence>
<dbReference type="Gene3D" id="3.40.50.300">
    <property type="entry name" value="P-loop containing nucleotide triphosphate hydrolases"/>
    <property type="match status" value="4"/>
</dbReference>
<evidence type="ECO:0000313" key="18">
    <source>
        <dbReference type="Proteomes" id="UP001298753"/>
    </source>
</evidence>
<accession>A0AAW4VV39</accession>